<dbReference type="InterPro" id="IPR029039">
    <property type="entry name" value="Flavoprotein-like_sf"/>
</dbReference>
<dbReference type="GO" id="GO:0010181">
    <property type="term" value="F:FMN binding"/>
    <property type="evidence" value="ECO:0007669"/>
    <property type="project" value="InterPro"/>
</dbReference>
<feature type="domain" description="Flavodoxin-like" evidence="1">
    <location>
        <begin position="4"/>
        <end position="162"/>
    </location>
</feature>
<dbReference type="Proteomes" id="UP000677152">
    <property type="component" value="Chromosome"/>
</dbReference>
<dbReference type="AlphaFoldDB" id="A0AA45L953"/>
<dbReference type="PROSITE" id="PS50902">
    <property type="entry name" value="FLAVODOXIN_LIKE"/>
    <property type="match status" value="1"/>
</dbReference>
<dbReference type="Gene3D" id="3.40.50.360">
    <property type="match status" value="1"/>
</dbReference>
<evidence type="ECO:0000259" key="1">
    <source>
        <dbReference type="PROSITE" id="PS50902"/>
    </source>
</evidence>
<evidence type="ECO:0000313" key="2">
    <source>
        <dbReference type="EMBL" id="QUF05450.1"/>
    </source>
</evidence>
<name>A0AA45L953_9PSEU</name>
<proteinExistence type="predicted"/>
<sequence>MARALVVYESMFGNAKLIAEAIARGLSIWRSTDVLEVGVAPDVLPSDLDLLVVGAPTHAFGLSRPGTRKAATQYQKQVLSSGRGMREWLAVVAQERVGVEAVAFDTGIRFAPGSAARVATLALRKLRFEVRYQPKSFDVVTAIGPLLDGEAERAEEWGRAIAEASFSHN</sequence>
<dbReference type="InterPro" id="IPR008254">
    <property type="entry name" value="Flavodoxin/NO_synth"/>
</dbReference>
<reference evidence="2" key="1">
    <citation type="submission" date="2021-04" db="EMBL/GenBank/DDBJ databases">
        <title>Genomic sequence of Actinosynnema pretiosum subsp. pretiosum ATCC 31280 (C-14919).</title>
        <authorList>
            <person name="Bai L."/>
            <person name="Wang X."/>
            <person name="Xiao Y."/>
        </authorList>
    </citation>
    <scope>NUCLEOTIDE SEQUENCE</scope>
    <source>
        <strain evidence="2">ATCC 31280</strain>
    </source>
</reference>
<dbReference type="EMBL" id="CP073249">
    <property type="protein sequence ID" value="QUF05450.1"/>
    <property type="molecule type" value="Genomic_DNA"/>
</dbReference>
<dbReference type="SUPFAM" id="SSF52218">
    <property type="entry name" value="Flavoproteins"/>
    <property type="match status" value="1"/>
</dbReference>
<organism evidence="2 3">
    <name type="scientific">Actinosynnema pretiosum subsp. pretiosum</name>
    <dbReference type="NCBI Taxonomy" id="103721"/>
    <lineage>
        <taxon>Bacteria</taxon>
        <taxon>Bacillati</taxon>
        <taxon>Actinomycetota</taxon>
        <taxon>Actinomycetes</taxon>
        <taxon>Pseudonocardiales</taxon>
        <taxon>Pseudonocardiaceae</taxon>
        <taxon>Actinosynnema</taxon>
    </lineage>
</organism>
<evidence type="ECO:0000313" key="3">
    <source>
        <dbReference type="Proteomes" id="UP000677152"/>
    </source>
</evidence>
<accession>A0AA45L953</accession>
<protein>
    <submittedName>
        <fullName evidence="2">Flavodoxin family protein</fullName>
    </submittedName>
</protein>
<gene>
    <name evidence="2" type="ORF">KCV87_04925</name>
</gene>